<dbReference type="InterPro" id="IPR022238">
    <property type="entry name" value="Bud23_C"/>
</dbReference>
<evidence type="ECO:0000256" key="2">
    <source>
        <dbReference type="ARBA" id="ARBA00004496"/>
    </source>
</evidence>
<evidence type="ECO:0000256" key="4">
    <source>
        <dbReference type="ARBA" id="ARBA00022490"/>
    </source>
</evidence>
<proteinExistence type="inferred from homology"/>
<feature type="compositionally biased region" description="Basic and acidic residues" evidence="9">
    <location>
        <begin position="246"/>
        <end position="264"/>
    </location>
</feature>
<dbReference type="FunFam" id="3.40.50.150:FF:000017">
    <property type="entry name" value="probable 18S rRNA (Guanine-N(7))-methyltransferase"/>
    <property type="match status" value="1"/>
</dbReference>
<dbReference type="STRING" id="215637.A0A4Q0A1T4"/>
<keyword evidence="4" id="KW-0963">Cytoplasm</keyword>
<dbReference type="CDD" id="cd02440">
    <property type="entry name" value="AdoMet_MTases"/>
    <property type="match status" value="1"/>
</dbReference>
<dbReference type="GO" id="GO:0016435">
    <property type="term" value="F:rRNA (guanine) methyltransferase activity"/>
    <property type="evidence" value="ECO:0007669"/>
    <property type="project" value="InterPro"/>
</dbReference>
<dbReference type="GO" id="GO:0005730">
    <property type="term" value="C:nucleolus"/>
    <property type="evidence" value="ECO:0007669"/>
    <property type="project" value="UniProtKB-ARBA"/>
</dbReference>
<dbReference type="InterPro" id="IPR039769">
    <property type="entry name" value="Bud23-like"/>
</dbReference>
<evidence type="ECO:0000256" key="5">
    <source>
        <dbReference type="ARBA" id="ARBA00022603"/>
    </source>
</evidence>
<evidence type="ECO:0000313" key="12">
    <source>
        <dbReference type="EMBL" id="RKP40045.1"/>
    </source>
</evidence>
<dbReference type="OrthoDB" id="2877at2759"/>
<protein>
    <submittedName>
        <fullName evidence="12">Williams Beuren syndrome chromosome region 22</fullName>
    </submittedName>
</protein>
<dbReference type="AlphaFoldDB" id="A0A4Q0A1T4"/>
<accession>A0A4Q0A1T4</accession>
<keyword evidence="5" id="KW-0489">Methyltransferase</keyword>
<sequence>MSRPEHIAPPELFYNETEAQKYTSNSRIASVQAEMAFRAIELLCLPEDKSCLLLDIGCGSGLSGEVLEEEGHTWVGLDISPSMLEIARDREVEGDLMLQDVGQGLGFRPGTFEGAISISVLQWLCNADSKTNIPKARLMRFFTTLYSCLVNGSRAVFQFYPENDDQLDLIMGCATRCGFTGGLVIDYPNSKKAKKFYLCLFAGQGQGAKPQLPQGLGTDETADPQGAQFSQTRNRTRGPKGGPRVSVKDKHWIMRKKDAARTRGETVANDSKYTGRKRRVKF</sequence>
<evidence type="ECO:0000259" key="11">
    <source>
        <dbReference type="Pfam" id="PF12589"/>
    </source>
</evidence>
<keyword evidence="8" id="KW-0539">Nucleus</keyword>
<evidence type="ECO:0000256" key="1">
    <source>
        <dbReference type="ARBA" id="ARBA00004123"/>
    </source>
</evidence>
<evidence type="ECO:0000256" key="3">
    <source>
        <dbReference type="ARBA" id="ARBA00005547"/>
    </source>
</evidence>
<evidence type="ECO:0000256" key="7">
    <source>
        <dbReference type="ARBA" id="ARBA00022691"/>
    </source>
</evidence>
<feature type="region of interest" description="Disordered" evidence="9">
    <location>
        <begin position="210"/>
        <end position="282"/>
    </location>
</feature>
<dbReference type="Pfam" id="PF12589">
    <property type="entry name" value="WBS_methylT"/>
    <property type="match status" value="1"/>
</dbReference>
<evidence type="ECO:0000259" key="10">
    <source>
        <dbReference type="Pfam" id="PF08241"/>
    </source>
</evidence>
<dbReference type="InterPro" id="IPR029063">
    <property type="entry name" value="SAM-dependent_MTases_sf"/>
</dbReference>
<keyword evidence="6" id="KW-0808">Transferase</keyword>
<dbReference type="PANTHER" id="PTHR12734:SF0">
    <property type="entry name" value="18S RRNA (GUANINE-N(7))-METHYLTRANSFERASE-RELATED"/>
    <property type="match status" value="1"/>
</dbReference>
<keyword evidence="7" id="KW-0949">S-adenosyl-L-methionine</keyword>
<dbReference type="GO" id="GO:0005737">
    <property type="term" value="C:cytoplasm"/>
    <property type="evidence" value="ECO:0007669"/>
    <property type="project" value="UniProtKB-SubCell"/>
</dbReference>
<name>A0A4Q0A1T4_9FUNG</name>
<feature type="domain" description="18S rRNA (guanine(1575)-N(7))-methyltransferase Bud23 C-terminal" evidence="11">
    <location>
        <begin position="200"/>
        <end position="279"/>
    </location>
</feature>
<gene>
    <name evidence="12" type="ORF">BJ085DRAFT_13340</name>
</gene>
<dbReference type="PANTHER" id="PTHR12734">
    <property type="entry name" value="METHYLTRANSFERASE-RELATED"/>
    <property type="match status" value="1"/>
</dbReference>
<dbReference type="Proteomes" id="UP000268162">
    <property type="component" value="Unassembled WGS sequence"/>
</dbReference>
<evidence type="ECO:0000256" key="8">
    <source>
        <dbReference type="ARBA" id="ARBA00023242"/>
    </source>
</evidence>
<dbReference type="GO" id="GO:0070476">
    <property type="term" value="P:rRNA (guanine-N7)-methylation"/>
    <property type="evidence" value="ECO:0007669"/>
    <property type="project" value="InterPro"/>
</dbReference>
<evidence type="ECO:0000256" key="6">
    <source>
        <dbReference type="ARBA" id="ARBA00022679"/>
    </source>
</evidence>
<organism evidence="12 13">
    <name type="scientific">Dimargaris cristalligena</name>
    <dbReference type="NCBI Taxonomy" id="215637"/>
    <lineage>
        <taxon>Eukaryota</taxon>
        <taxon>Fungi</taxon>
        <taxon>Fungi incertae sedis</taxon>
        <taxon>Zoopagomycota</taxon>
        <taxon>Kickxellomycotina</taxon>
        <taxon>Dimargaritomycetes</taxon>
        <taxon>Dimargaritales</taxon>
        <taxon>Dimargaritaceae</taxon>
        <taxon>Dimargaris</taxon>
    </lineage>
</organism>
<dbReference type="SUPFAM" id="SSF53335">
    <property type="entry name" value="S-adenosyl-L-methionine-dependent methyltransferases"/>
    <property type="match status" value="1"/>
</dbReference>
<dbReference type="Gene3D" id="3.40.50.150">
    <property type="entry name" value="Vaccinia Virus protein VP39"/>
    <property type="match status" value="1"/>
</dbReference>
<keyword evidence="13" id="KW-1185">Reference proteome</keyword>
<feature type="domain" description="Methyltransferase type 11" evidence="10">
    <location>
        <begin position="54"/>
        <end position="127"/>
    </location>
</feature>
<dbReference type="EMBL" id="ML002229">
    <property type="protein sequence ID" value="RKP40045.1"/>
    <property type="molecule type" value="Genomic_DNA"/>
</dbReference>
<dbReference type="Pfam" id="PF08241">
    <property type="entry name" value="Methyltransf_11"/>
    <property type="match status" value="1"/>
</dbReference>
<reference evidence="13" key="1">
    <citation type="journal article" date="2018" name="Nat. Microbiol.">
        <title>Leveraging single-cell genomics to expand the fungal tree of life.</title>
        <authorList>
            <person name="Ahrendt S.R."/>
            <person name="Quandt C.A."/>
            <person name="Ciobanu D."/>
            <person name="Clum A."/>
            <person name="Salamov A."/>
            <person name="Andreopoulos B."/>
            <person name="Cheng J.F."/>
            <person name="Woyke T."/>
            <person name="Pelin A."/>
            <person name="Henrissat B."/>
            <person name="Reynolds N.K."/>
            <person name="Benny G.L."/>
            <person name="Smith M.E."/>
            <person name="James T.Y."/>
            <person name="Grigoriev I.V."/>
        </authorList>
    </citation>
    <scope>NUCLEOTIDE SEQUENCE [LARGE SCALE GENOMIC DNA]</scope>
    <source>
        <strain evidence="13">RSA 468</strain>
    </source>
</reference>
<evidence type="ECO:0000313" key="13">
    <source>
        <dbReference type="Proteomes" id="UP000268162"/>
    </source>
</evidence>
<comment type="subcellular location">
    <subcellularLocation>
        <location evidence="2">Cytoplasm</location>
    </subcellularLocation>
    <subcellularLocation>
        <location evidence="1">Nucleus</location>
    </subcellularLocation>
</comment>
<dbReference type="InterPro" id="IPR013216">
    <property type="entry name" value="Methyltransf_11"/>
</dbReference>
<comment type="similarity">
    <text evidence="3">Belongs to the class I-like SAM-binding methyltransferase superfamily. BUD23/WBSCR22 family.</text>
</comment>
<evidence type="ECO:0000256" key="9">
    <source>
        <dbReference type="SAM" id="MobiDB-lite"/>
    </source>
</evidence>